<dbReference type="PANTHER" id="PTHR30151:SF20">
    <property type="entry name" value="ABC TRANSPORTER PERMEASE PROTEIN HI_0355-RELATED"/>
    <property type="match status" value="1"/>
</dbReference>
<feature type="domain" description="ABC transmembrane type-1" evidence="8">
    <location>
        <begin position="63"/>
        <end position="247"/>
    </location>
</feature>
<dbReference type="RefSeq" id="WP_183345059.1">
    <property type="nucleotide sequence ID" value="NZ_JACHNU010000008.1"/>
</dbReference>
<evidence type="ECO:0000256" key="1">
    <source>
        <dbReference type="ARBA" id="ARBA00004651"/>
    </source>
</evidence>
<keyword evidence="6 7" id="KW-0472">Membrane</keyword>
<keyword evidence="10" id="KW-1185">Reference proteome</keyword>
<dbReference type="PROSITE" id="PS50928">
    <property type="entry name" value="ABC_TM1"/>
    <property type="match status" value="1"/>
</dbReference>
<evidence type="ECO:0000256" key="4">
    <source>
        <dbReference type="ARBA" id="ARBA00022692"/>
    </source>
</evidence>
<evidence type="ECO:0000256" key="5">
    <source>
        <dbReference type="ARBA" id="ARBA00022989"/>
    </source>
</evidence>
<dbReference type="Gene3D" id="1.10.3720.10">
    <property type="entry name" value="MetI-like"/>
    <property type="match status" value="1"/>
</dbReference>
<dbReference type="PANTHER" id="PTHR30151">
    <property type="entry name" value="ALKANE SULFONATE ABC TRANSPORTER-RELATED, MEMBRANE SUBUNIT"/>
    <property type="match status" value="1"/>
</dbReference>
<dbReference type="AlphaFoldDB" id="A0A840IIE0"/>
<organism evidence="9 10">
    <name type="scientific">Conexibacter arvalis</name>
    <dbReference type="NCBI Taxonomy" id="912552"/>
    <lineage>
        <taxon>Bacteria</taxon>
        <taxon>Bacillati</taxon>
        <taxon>Actinomycetota</taxon>
        <taxon>Thermoleophilia</taxon>
        <taxon>Solirubrobacterales</taxon>
        <taxon>Conexibacteraceae</taxon>
        <taxon>Conexibacter</taxon>
    </lineage>
</organism>
<feature type="transmembrane region" description="Helical" evidence="7">
    <location>
        <begin position="101"/>
        <end position="120"/>
    </location>
</feature>
<dbReference type="EMBL" id="JACHNU010000008">
    <property type="protein sequence ID" value="MBB4664752.1"/>
    <property type="molecule type" value="Genomic_DNA"/>
</dbReference>
<evidence type="ECO:0000256" key="2">
    <source>
        <dbReference type="ARBA" id="ARBA00022448"/>
    </source>
</evidence>
<protein>
    <submittedName>
        <fullName evidence="9">NitT/TauT family transport system permease protein</fullName>
    </submittedName>
</protein>
<sequence>MRSAADLRGALARGLVALSGIAGGIALWWAVVTVFDVAPYVVPPPGDVWRSLTGDFGLLMDNLWPTAQEALLGFAIGNVLAIAIAIVFVHSRTVERSFFPVAVFVQTLPLVAVAPVLVLMLGNGMAPKVVIAALMTLFPTLVNMVRGFNAISPQTVELFRVMSASKADLFWRARTYAALPFLFTALKIASTSAVIGAIVAEWIGADEGLGYLIINATYNFQTPLLYSTMIVASLFALLLFALIGIVERLVVTWEDDG</sequence>
<reference evidence="9 10" key="1">
    <citation type="submission" date="2020-08" db="EMBL/GenBank/DDBJ databases">
        <title>Genomic Encyclopedia of Archaeal and Bacterial Type Strains, Phase II (KMG-II): from individual species to whole genera.</title>
        <authorList>
            <person name="Goeker M."/>
        </authorList>
    </citation>
    <scope>NUCLEOTIDE SEQUENCE [LARGE SCALE GENOMIC DNA]</scope>
    <source>
        <strain evidence="9 10">DSM 23288</strain>
    </source>
</reference>
<dbReference type="Proteomes" id="UP000585272">
    <property type="component" value="Unassembled WGS sequence"/>
</dbReference>
<evidence type="ECO:0000256" key="7">
    <source>
        <dbReference type="RuleBase" id="RU363032"/>
    </source>
</evidence>
<dbReference type="InterPro" id="IPR035906">
    <property type="entry name" value="MetI-like_sf"/>
</dbReference>
<evidence type="ECO:0000313" key="9">
    <source>
        <dbReference type="EMBL" id="MBB4664752.1"/>
    </source>
</evidence>
<keyword evidence="5 7" id="KW-1133">Transmembrane helix</keyword>
<dbReference type="GO" id="GO:0005886">
    <property type="term" value="C:plasma membrane"/>
    <property type="evidence" value="ECO:0007669"/>
    <property type="project" value="UniProtKB-SubCell"/>
</dbReference>
<feature type="transmembrane region" description="Helical" evidence="7">
    <location>
        <begin position="126"/>
        <end position="145"/>
    </location>
</feature>
<feature type="transmembrane region" description="Helical" evidence="7">
    <location>
        <begin position="70"/>
        <end position="89"/>
    </location>
</feature>
<evidence type="ECO:0000256" key="6">
    <source>
        <dbReference type="ARBA" id="ARBA00023136"/>
    </source>
</evidence>
<dbReference type="InterPro" id="IPR000515">
    <property type="entry name" value="MetI-like"/>
</dbReference>
<keyword evidence="4 7" id="KW-0812">Transmembrane</keyword>
<evidence type="ECO:0000256" key="3">
    <source>
        <dbReference type="ARBA" id="ARBA00022475"/>
    </source>
</evidence>
<dbReference type="SUPFAM" id="SSF161098">
    <property type="entry name" value="MetI-like"/>
    <property type="match status" value="1"/>
</dbReference>
<comment type="subcellular location">
    <subcellularLocation>
        <location evidence="1 7">Cell membrane</location>
        <topology evidence="1 7">Multi-pass membrane protein</topology>
    </subcellularLocation>
</comment>
<feature type="transmembrane region" description="Helical" evidence="7">
    <location>
        <begin position="176"/>
        <end position="204"/>
    </location>
</feature>
<proteinExistence type="inferred from homology"/>
<evidence type="ECO:0000313" key="10">
    <source>
        <dbReference type="Proteomes" id="UP000585272"/>
    </source>
</evidence>
<evidence type="ECO:0000259" key="8">
    <source>
        <dbReference type="PROSITE" id="PS50928"/>
    </source>
</evidence>
<keyword evidence="3" id="KW-1003">Cell membrane</keyword>
<comment type="similarity">
    <text evidence="7">Belongs to the binding-protein-dependent transport system permease family.</text>
</comment>
<accession>A0A840IIE0</accession>
<feature type="transmembrane region" description="Helical" evidence="7">
    <location>
        <begin position="224"/>
        <end position="246"/>
    </location>
</feature>
<keyword evidence="2 7" id="KW-0813">Transport</keyword>
<dbReference type="Pfam" id="PF00528">
    <property type="entry name" value="BPD_transp_1"/>
    <property type="match status" value="1"/>
</dbReference>
<gene>
    <name evidence="9" type="ORF">BDZ31_004367</name>
</gene>
<feature type="transmembrane region" description="Helical" evidence="7">
    <location>
        <begin position="12"/>
        <end position="31"/>
    </location>
</feature>
<dbReference type="GO" id="GO:0055085">
    <property type="term" value="P:transmembrane transport"/>
    <property type="evidence" value="ECO:0007669"/>
    <property type="project" value="InterPro"/>
</dbReference>
<comment type="caution">
    <text evidence="9">The sequence shown here is derived from an EMBL/GenBank/DDBJ whole genome shotgun (WGS) entry which is preliminary data.</text>
</comment>
<name>A0A840IIE0_9ACTN</name>